<keyword evidence="2" id="KW-1185">Reference proteome</keyword>
<dbReference type="EMBL" id="JAINUG010000170">
    <property type="protein sequence ID" value="KAJ8390374.1"/>
    <property type="molecule type" value="Genomic_DNA"/>
</dbReference>
<dbReference type="AlphaFoldDB" id="A0AAD7WC04"/>
<evidence type="ECO:0000313" key="1">
    <source>
        <dbReference type="EMBL" id="KAJ8390374.1"/>
    </source>
</evidence>
<sequence length="85" mass="8550">MGNLNPSSGTGEASCPVLPCPVGWSRVLPGAPGPCPGGSGGTRVAVPERDAPSLELSVADRKALFHNLTAEAGDGARRVNRGTDL</sequence>
<evidence type="ECO:0000313" key="2">
    <source>
        <dbReference type="Proteomes" id="UP001221898"/>
    </source>
</evidence>
<proteinExistence type="predicted"/>
<name>A0AAD7WC04_9TELE</name>
<gene>
    <name evidence="1" type="ORF">AAFF_G00107680</name>
</gene>
<reference evidence="1" key="1">
    <citation type="journal article" date="2023" name="Science">
        <title>Genome structures resolve the early diversification of teleost fishes.</title>
        <authorList>
            <person name="Parey E."/>
            <person name="Louis A."/>
            <person name="Montfort J."/>
            <person name="Bouchez O."/>
            <person name="Roques C."/>
            <person name="Iampietro C."/>
            <person name="Lluch J."/>
            <person name="Castinel A."/>
            <person name="Donnadieu C."/>
            <person name="Desvignes T."/>
            <person name="Floi Bucao C."/>
            <person name="Jouanno E."/>
            <person name="Wen M."/>
            <person name="Mejri S."/>
            <person name="Dirks R."/>
            <person name="Jansen H."/>
            <person name="Henkel C."/>
            <person name="Chen W.J."/>
            <person name="Zahm M."/>
            <person name="Cabau C."/>
            <person name="Klopp C."/>
            <person name="Thompson A.W."/>
            <person name="Robinson-Rechavi M."/>
            <person name="Braasch I."/>
            <person name="Lecointre G."/>
            <person name="Bobe J."/>
            <person name="Postlethwait J.H."/>
            <person name="Berthelot C."/>
            <person name="Roest Crollius H."/>
            <person name="Guiguen Y."/>
        </authorList>
    </citation>
    <scope>NUCLEOTIDE SEQUENCE</scope>
    <source>
        <strain evidence="1">NC1722</strain>
    </source>
</reference>
<accession>A0AAD7WC04</accession>
<dbReference type="Proteomes" id="UP001221898">
    <property type="component" value="Unassembled WGS sequence"/>
</dbReference>
<protein>
    <submittedName>
        <fullName evidence="1">Uncharacterized protein</fullName>
    </submittedName>
</protein>
<comment type="caution">
    <text evidence="1">The sequence shown here is derived from an EMBL/GenBank/DDBJ whole genome shotgun (WGS) entry which is preliminary data.</text>
</comment>
<organism evidence="1 2">
    <name type="scientific">Aldrovandia affinis</name>
    <dbReference type="NCBI Taxonomy" id="143900"/>
    <lineage>
        <taxon>Eukaryota</taxon>
        <taxon>Metazoa</taxon>
        <taxon>Chordata</taxon>
        <taxon>Craniata</taxon>
        <taxon>Vertebrata</taxon>
        <taxon>Euteleostomi</taxon>
        <taxon>Actinopterygii</taxon>
        <taxon>Neopterygii</taxon>
        <taxon>Teleostei</taxon>
        <taxon>Notacanthiformes</taxon>
        <taxon>Halosauridae</taxon>
        <taxon>Aldrovandia</taxon>
    </lineage>
</organism>